<dbReference type="PANTHER" id="PTHR10381:SF11">
    <property type="entry name" value="ATP-DEPENDENT CLP PROTEASE PROTEOLYTIC SUBUNIT, MITOCHONDRIAL"/>
    <property type="match status" value="1"/>
</dbReference>
<dbReference type="EMBL" id="MTCY01000022">
    <property type="protein sequence ID" value="OWP76845.1"/>
    <property type="molecule type" value="Genomic_DNA"/>
</dbReference>
<dbReference type="AlphaFoldDB" id="A0A246GA85"/>
<gene>
    <name evidence="5" type="ORF">BWK62_08640</name>
</gene>
<organism evidence="5 6">
    <name type="scientific">Flavobacterium columnare</name>
    <dbReference type="NCBI Taxonomy" id="996"/>
    <lineage>
        <taxon>Bacteria</taxon>
        <taxon>Pseudomonadati</taxon>
        <taxon>Bacteroidota</taxon>
        <taxon>Flavobacteriia</taxon>
        <taxon>Flavobacteriales</taxon>
        <taxon>Flavobacteriaceae</taxon>
        <taxon>Flavobacterium</taxon>
    </lineage>
</organism>
<name>A0A246GA85_9FLAO</name>
<evidence type="ECO:0000256" key="4">
    <source>
        <dbReference type="SAM" id="MobiDB-lite"/>
    </source>
</evidence>
<comment type="caution">
    <text evidence="5">The sequence shown here is derived from an EMBL/GenBank/DDBJ whole genome shotgun (WGS) entry which is preliminary data.</text>
</comment>
<evidence type="ECO:0000256" key="1">
    <source>
        <dbReference type="ARBA" id="ARBA00007039"/>
    </source>
</evidence>
<dbReference type="GO" id="GO:0004176">
    <property type="term" value="F:ATP-dependent peptidase activity"/>
    <property type="evidence" value="ECO:0007669"/>
    <property type="project" value="InterPro"/>
</dbReference>
<protein>
    <recommendedName>
        <fullName evidence="2">ATP-dependent Clp protease proteolytic subunit</fullName>
    </recommendedName>
</protein>
<comment type="similarity">
    <text evidence="1 2">Belongs to the peptidase S14 family.</text>
</comment>
<dbReference type="GO" id="GO:0004252">
    <property type="term" value="F:serine-type endopeptidase activity"/>
    <property type="evidence" value="ECO:0007669"/>
    <property type="project" value="InterPro"/>
</dbReference>
<dbReference type="CDD" id="cd07016">
    <property type="entry name" value="S14_ClpP_1"/>
    <property type="match status" value="1"/>
</dbReference>
<feature type="compositionally biased region" description="Basic and acidic residues" evidence="4">
    <location>
        <begin position="338"/>
        <end position="360"/>
    </location>
</feature>
<dbReference type="InterPro" id="IPR029045">
    <property type="entry name" value="ClpP/crotonase-like_dom_sf"/>
</dbReference>
<dbReference type="Pfam" id="PF00574">
    <property type="entry name" value="CLP_protease"/>
    <property type="match status" value="1"/>
</dbReference>
<dbReference type="SUPFAM" id="SSF52096">
    <property type="entry name" value="ClpP/crotonase"/>
    <property type="match status" value="1"/>
</dbReference>
<dbReference type="PANTHER" id="PTHR10381">
    <property type="entry name" value="ATP-DEPENDENT CLP PROTEASE PROTEOLYTIC SUBUNIT"/>
    <property type="match status" value="1"/>
</dbReference>
<evidence type="ECO:0000256" key="3">
    <source>
        <dbReference type="SAM" id="Coils"/>
    </source>
</evidence>
<dbReference type="Gene3D" id="3.90.226.10">
    <property type="entry name" value="2-enoyl-CoA Hydratase, Chain A, domain 1"/>
    <property type="match status" value="1"/>
</dbReference>
<sequence>MIFQVTQNTITAYGQIFEGNGMEFVTLFAQLEKQYSQITVKWHSYGGSVFDGNLIFNTIQNSKKDVEIQIIGVAASMVAIISQSRKEKKPTMVRNGFMMIHAPSGSTYGTALDHENNAKLMRSMEKNFIKLLASNTGKPENYVAKWMTGDNWFDAEQALKEGLISAIIEPESDTLTASLNPQELGAEGMYYQFTALLTPENSKNNLDRNMKKPLIEALGLQGVTAESSDTAIIDAVRKHYEDKTSKLETDLAEAKRKQQEAEDKLDEQGKTAITAVLDQAKKDGKITAEQTATYEAIGTTSGIETLNTVLAAIPARKPITSQISNAGGNAGNAPVARETWDWDKWQKEDPKGFEALSKEDPEAWKSLYDQKYKK</sequence>
<feature type="region of interest" description="Disordered" evidence="4">
    <location>
        <begin position="321"/>
        <end position="360"/>
    </location>
</feature>
<accession>A0A246GA85</accession>
<reference evidence="5 6" key="1">
    <citation type="journal article" date="2017" name="Infect. Genet. Evol.">
        <title>Comparative genome analysis of fish pathogen Flavobacterium columnare reveals extensive sequence diversity within the species.</title>
        <authorList>
            <person name="Kayansamruaj P."/>
            <person name="Dong H.T."/>
            <person name="Hirono I."/>
            <person name="Kondo H."/>
            <person name="Senapin S."/>
            <person name="Rodkhum C."/>
        </authorList>
    </citation>
    <scope>NUCLEOTIDE SEQUENCE [LARGE SCALE GENOMIC DNA]</scope>
    <source>
        <strain evidence="5 6">1214</strain>
    </source>
</reference>
<dbReference type="GO" id="GO:0009368">
    <property type="term" value="C:endopeptidase Clp complex"/>
    <property type="evidence" value="ECO:0007669"/>
    <property type="project" value="TreeGrafter"/>
</dbReference>
<keyword evidence="3" id="KW-0175">Coiled coil</keyword>
<evidence type="ECO:0000313" key="6">
    <source>
        <dbReference type="Proteomes" id="UP000198034"/>
    </source>
</evidence>
<dbReference type="GO" id="GO:0051117">
    <property type="term" value="F:ATPase binding"/>
    <property type="evidence" value="ECO:0007669"/>
    <property type="project" value="TreeGrafter"/>
</dbReference>
<dbReference type="PRINTS" id="PR00127">
    <property type="entry name" value="CLPPROTEASEP"/>
</dbReference>
<evidence type="ECO:0000313" key="5">
    <source>
        <dbReference type="EMBL" id="OWP76845.1"/>
    </source>
</evidence>
<dbReference type="InterPro" id="IPR001907">
    <property type="entry name" value="ClpP"/>
</dbReference>
<proteinExistence type="inferred from homology"/>
<feature type="coiled-coil region" evidence="3">
    <location>
        <begin position="237"/>
        <end position="271"/>
    </location>
</feature>
<dbReference type="Proteomes" id="UP000198034">
    <property type="component" value="Unassembled WGS sequence"/>
</dbReference>
<dbReference type="InterPro" id="IPR023562">
    <property type="entry name" value="ClpP/TepA"/>
</dbReference>
<dbReference type="GO" id="GO:0006515">
    <property type="term" value="P:protein quality control for misfolded or incompletely synthesized proteins"/>
    <property type="evidence" value="ECO:0007669"/>
    <property type="project" value="TreeGrafter"/>
</dbReference>
<evidence type="ECO:0000256" key="2">
    <source>
        <dbReference type="RuleBase" id="RU003567"/>
    </source>
</evidence>